<dbReference type="Proteomes" id="UP000694005">
    <property type="component" value="Chromosome A05"/>
</dbReference>
<protein>
    <submittedName>
        <fullName evidence="2">Uncharacterized protein</fullName>
    </submittedName>
</protein>
<name>A0A8D9DF77_BRACM</name>
<proteinExistence type="predicted"/>
<dbReference type="PANTHER" id="PTHR33220">
    <property type="entry name" value="BNAA09G04420D PROTEIN"/>
    <property type="match status" value="1"/>
</dbReference>
<evidence type="ECO:0000313" key="2">
    <source>
        <dbReference type="EMBL" id="CAG7876235.1"/>
    </source>
</evidence>
<evidence type="ECO:0000256" key="1">
    <source>
        <dbReference type="SAM" id="MobiDB-lite"/>
    </source>
</evidence>
<accession>A0A8D9DF77</accession>
<feature type="compositionally biased region" description="Basic and acidic residues" evidence="1">
    <location>
        <begin position="212"/>
        <end position="221"/>
    </location>
</feature>
<feature type="non-terminal residue" evidence="2">
    <location>
        <position position="245"/>
    </location>
</feature>
<dbReference type="Gramene" id="A05p27560.2_BraZ1">
    <property type="protein sequence ID" value="A05p27560.2_BraZ1.CDS"/>
    <property type="gene ID" value="A05g27560.2_BraZ1"/>
</dbReference>
<feature type="region of interest" description="Disordered" evidence="1">
    <location>
        <begin position="204"/>
        <end position="239"/>
    </location>
</feature>
<gene>
    <name evidence="2" type="ORF">BRAPAZ1V2_A05P27560.2</name>
</gene>
<dbReference type="PANTHER" id="PTHR33220:SF5">
    <property type="entry name" value="RRNA INTRON-ENCODED HOMING ENDONUCLEASE"/>
    <property type="match status" value="1"/>
</dbReference>
<dbReference type="AlphaFoldDB" id="A0A8D9DF77"/>
<sequence length="245" mass="27182">MNRKPGYGAQLRANLEPTKGVCRLRQQDGGHGGQNPLRTLMRELRKGIRLKFQNRDVAVYGNIRETGDSEVGSSCWKSTARCMVSGAFLEALENPEDRVPLTPGRTHNHIRSPSTLGLDHTTIKTKGKMLTLCRIMKTHVQISTRTVHGKGQRADMCGQGGDICTDRQSMDSLWLFKISQGKDQHADMCTDGQPRTKPTWAKISRTVHGKGQRAESKDQRADMYSPRGPKSPEQSTGRASVLICV</sequence>
<organism evidence="2 3">
    <name type="scientific">Brassica campestris</name>
    <name type="common">Field mustard</name>
    <dbReference type="NCBI Taxonomy" id="3711"/>
    <lineage>
        <taxon>Eukaryota</taxon>
        <taxon>Viridiplantae</taxon>
        <taxon>Streptophyta</taxon>
        <taxon>Embryophyta</taxon>
        <taxon>Tracheophyta</taxon>
        <taxon>Spermatophyta</taxon>
        <taxon>Magnoliopsida</taxon>
        <taxon>eudicotyledons</taxon>
        <taxon>Gunneridae</taxon>
        <taxon>Pentapetalae</taxon>
        <taxon>rosids</taxon>
        <taxon>malvids</taxon>
        <taxon>Brassicales</taxon>
        <taxon>Brassicaceae</taxon>
        <taxon>Brassiceae</taxon>
        <taxon>Brassica</taxon>
    </lineage>
</organism>
<reference evidence="2 3" key="1">
    <citation type="submission" date="2021-07" db="EMBL/GenBank/DDBJ databases">
        <authorList>
            <consortium name="Genoscope - CEA"/>
            <person name="William W."/>
        </authorList>
    </citation>
    <scope>NUCLEOTIDE SEQUENCE [LARGE SCALE GENOMIC DNA]</scope>
</reference>
<evidence type="ECO:0000313" key="3">
    <source>
        <dbReference type="Proteomes" id="UP000694005"/>
    </source>
</evidence>
<dbReference type="EMBL" id="LS974621">
    <property type="protein sequence ID" value="CAG7876235.1"/>
    <property type="molecule type" value="Genomic_DNA"/>
</dbReference>